<feature type="transmembrane region" description="Helical" evidence="7">
    <location>
        <begin position="139"/>
        <end position="165"/>
    </location>
</feature>
<evidence type="ECO:0000256" key="6">
    <source>
        <dbReference type="SAM" id="MobiDB-lite"/>
    </source>
</evidence>
<dbReference type="EMBL" id="CP062222">
    <property type="protein sequence ID" value="QTC90308.1"/>
    <property type="molecule type" value="Genomic_DNA"/>
</dbReference>
<feature type="transmembrane region" description="Helical" evidence="7">
    <location>
        <begin position="63"/>
        <end position="85"/>
    </location>
</feature>
<evidence type="ECO:0000256" key="2">
    <source>
        <dbReference type="ARBA" id="ARBA00007802"/>
    </source>
</evidence>
<feature type="compositionally biased region" description="Low complexity" evidence="6">
    <location>
        <begin position="364"/>
        <end position="386"/>
    </location>
</feature>
<dbReference type="Proteomes" id="UP000663918">
    <property type="component" value="Chromosome"/>
</dbReference>
<keyword evidence="5 7" id="KW-0472">Membrane</keyword>
<dbReference type="RefSeq" id="WP_207868728.1">
    <property type="nucleotide sequence ID" value="NZ_CP062222.1"/>
</dbReference>
<dbReference type="NCBIfam" id="TIGR02783">
    <property type="entry name" value="TrbL_P"/>
    <property type="match status" value="1"/>
</dbReference>
<feature type="transmembrane region" description="Helical" evidence="7">
    <location>
        <begin position="279"/>
        <end position="304"/>
    </location>
</feature>
<protein>
    <submittedName>
        <fullName evidence="8">P-type conjugative transfer protein TrbL</fullName>
    </submittedName>
</protein>
<feature type="transmembrane region" description="Helical" evidence="7">
    <location>
        <begin position="172"/>
        <end position="193"/>
    </location>
</feature>
<dbReference type="GO" id="GO:0030255">
    <property type="term" value="P:protein secretion by the type IV secretion system"/>
    <property type="evidence" value="ECO:0007669"/>
    <property type="project" value="InterPro"/>
</dbReference>
<name>A0A975GV81_9CAUL</name>
<evidence type="ECO:0000256" key="4">
    <source>
        <dbReference type="ARBA" id="ARBA00022989"/>
    </source>
</evidence>
<keyword evidence="3 7" id="KW-0812">Transmembrane</keyword>
<dbReference type="InterPro" id="IPR014150">
    <property type="entry name" value="Conjugal_tfr_TrbL"/>
</dbReference>
<accession>A0A975GV81</accession>
<comment type="similarity">
    <text evidence="2">Belongs to the TrbL/VirB6 family.</text>
</comment>
<feature type="compositionally biased region" description="Low complexity" evidence="6">
    <location>
        <begin position="321"/>
        <end position="330"/>
    </location>
</feature>
<reference evidence="8" key="1">
    <citation type="submission" date="2020-09" db="EMBL/GenBank/DDBJ databases">
        <title>Brevundimonas sp. LVF2 isolated from a puddle in Goettingen, Germany.</title>
        <authorList>
            <person name="Friedrich I."/>
            <person name="Klassen A."/>
            <person name="Hannes N."/>
            <person name="Schneider D."/>
            <person name="Hertel R."/>
            <person name="Daniel R."/>
        </authorList>
    </citation>
    <scope>NUCLEOTIDE SEQUENCE</scope>
    <source>
        <strain evidence="8">LVF2</strain>
    </source>
</reference>
<dbReference type="Pfam" id="PF04610">
    <property type="entry name" value="TrbL"/>
    <property type="match status" value="1"/>
</dbReference>
<proteinExistence type="inferred from homology"/>
<gene>
    <name evidence="8" type="primary">trbL</name>
    <name evidence="8" type="ORF">IFJ75_13615</name>
</gene>
<keyword evidence="9" id="KW-1185">Reference proteome</keyword>
<organism evidence="8 9">
    <name type="scientific">Brevundimonas goettingensis</name>
    <dbReference type="NCBI Taxonomy" id="2774190"/>
    <lineage>
        <taxon>Bacteria</taxon>
        <taxon>Pseudomonadati</taxon>
        <taxon>Pseudomonadota</taxon>
        <taxon>Alphaproteobacteria</taxon>
        <taxon>Caulobacterales</taxon>
        <taxon>Caulobacteraceae</taxon>
        <taxon>Brevundimonas</taxon>
    </lineage>
</organism>
<dbReference type="InterPro" id="IPR007688">
    <property type="entry name" value="Conjugal_tfr_TrbL/VirB6"/>
</dbReference>
<dbReference type="NCBIfam" id="NF010449">
    <property type="entry name" value="PRK13875.1"/>
    <property type="match status" value="1"/>
</dbReference>
<evidence type="ECO:0000313" key="8">
    <source>
        <dbReference type="EMBL" id="QTC90308.1"/>
    </source>
</evidence>
<feature type="compositionally biased region" description="Gly residues" evidence="6">
    <location>
        <begin position="331"/>
        <end position="348"/>
    </location>
</feature>
<feature type="transmembrane region" description="Helical" evidence="7">
    <location>
        <begin position="205"/>
        <end position="225"/>
    </location>
</feature>
<dbReference type="GO" id="GO:0016020">
    <property type="term" value="C:membrane"/>
    <property type="evidence" value="ECO:0007669"/>
    <property type="project" value="UniProtKB-SubCell"/>
</dbReference>
<evidence type="ECO:0000256" key="7">
    <source>
        <dbReference type="SAM" id="Phobius"/>
    </source>
</evidence>
<dbReference type="AlphaFoldDB" id="A0A975GV81"/>
<keyword evidence="4 7" id="KW-1133">Transmembrane helix</keyword>
<feature type="transmembrane region" description="Helical" evidence="7">
    <location>
        <begin position="29"/>
        <end position="51"/>
    </location>
</feature>
<dbReference type="KEGG" id="bgoe:IFJ75_13615"/>
<feature type="transmembrane region" description="Helical" evidence="7">
    <location>
        <begin position="237"/>
        <end position="259"/>
    </location>
</feature>
<evidence type="ECO:0000256" key="1">
    <source>
        <dbReference type="ARBA" id="ARBA00004141"/>
    </source>
</evidence>
<feature type="compositionally biased region" description="Low complexity" evidence="6">
    <location>
        <begin position="449"/>
        <end position="470"/>
    </location>
</feature>
<evidence type="ECO:0000313" key="9">
    <source>
        <dbReference type="Proteomes" id="UP000663918"/>
    </source>
</evidence>
<evidence type="ECO:0000256" key="5">
    <source>
        <dbReference type="ARBA" id="ARBA00023136"/>
    </source>
</evidence>
<sequence>MNDTGVIDRFLEVFTRYIDSGFGLLGGEVAFIASTLVVIDMTLAALFWAWAPGDDVMARLVKKTLFVGFFAFLIGNFSRLANIVFESFSGLGLKAAGASMSAADFLRPGKLAQAGIDAGRPMLESASQMSGFPGFFENFVQIAVLMVAFVIVVIAFFVLAVQLFVTLIEFKLTTLAGFVLIPFGLFGKTAFLAERVLGNVVASGVKVLVMAVIVGIGSTLFDTFVQDFGGDAPTLEEVLAVMLGALSLLGLGIFGPGIATGLVSGAPQLGAGAAVGTGVAVGGVAMAAAAGAGLAAGAGAGLAGRAGAGVLASRAGAGAADGASAAAPKGPSGGPSSGSSGGAFGGASVGRAPSAGAQPGGAAFGSRSASDGSSGEGSSDGQFSDGHGAGAGPSGDTASVAAEPYGPPAPDASPSAGLGSAEDEPTTAAGPKWGPRPSPASDATLDGQSAGSARPVASPAAPSSGAEQPAWAREMARRQALAHGVQTAIHAVRSGDRPGAGASVSVSEDRS</sequence>
<comment type="subcellular location">
    <subcellularLocation>
        <location evidence="1">Membrane</location>
        <topology evidence="1">Multi-pass membrane protein</topology>
    </subcellularLocation>
</comment>
<feature type="region of interest" description="Disordered" evidence="6">
    <location>
        <begin position="321"/>
        <end position="511"/>
    </location>
</feature>
<evidence type="ECO:0000256" key="3">
    <source>
        <dbReference type="ARBA" id="ARBA00022692"/>
    </source>
</evidence>